<feature type="transmembrane region" description="Helical" evidence="1">
    <location>
        <begin position="90"/>
        <end position="108"/>
    </location>
</feature>
<dbReference type="EMBL" id="LSDG01000036">
    <property type="protein sequence ID" value="KXB65991.1"/>
    <property type="molecule type" value="Genomic_DNA"/>
</dbReference>
<comment type="caution">
    <text evidence="2">The sequence shown here is derived from an EMBL/GenBank/DDBJ whole genome shotgun (WGS) entry which is preliminary data.</text>
</comment>
<dbReference type="Proteomes" id="UP000070442">
    <property type="component" value="Unassembled WGS sequence"/>
</dbReference>
<keyword evidence="1" id="KW-0472">Membrane</keyword>
<gene>
    <name evidence="2" type="ORF">HMPREF1863_01202</name>
</gene>
<sequence>MKQVMMMFRVKNKNLLLFAGAVWFMAGFNVARLGVISYGNIGGAWYLHPLSLVIFALFGRMFFNMTESHTERILDYGEAKPFWYFFDKKSYLIMLTMMSVGIGLRASGFVPESFIAFFYTGLGSALALSGILFIRNYLLLRKKTA</sequence>
<keyword evidence="1" id="KW-1133">Transmembrane helix</keyword>
<accession>A0A134AE81</accession>
<name>A0A134AE81_9FIRM</name>
<proteinExistence type="predicted"/>
<keyword evidence="3" id="KW-1185">Reference proteome</keyword>
<evidence type="ECO:0000313" key="3">
    <source>
        <dbReference type="Proteomes" id="UP000070442"/>
    </source>
</evidence>
<evidence type="ECO:0000256" key="1">
    <source>
        <dbReference type="SAM" id="Phobius"/>
    </source>
</evidence>
<dbReference type="AlphaFoldDB" id="A0A134AE81"/>
<feature type="transmembrane region" description="Helical" evidence="1">
    <location>
        <begin position="114"/>
        <end position="134"/>
    </location>
</feature>
<reference evidence="3" key="1">
    <citation type="submission" date="2016-01" db="EMBL/GenBank/DDBJ databases">
        <authorList>
            <person name="Mitreva M."/>
            <person name="Pepin K.H."/>
            <person name="Mihindukulasuriya K.A."/>
            <person name="Fulton R."/>
            <person name="Fronick C."/>
            <person name="O'Laughlin M."/>
            <person name="Miner T."/>
            <person name="Herter B."/>
            <person name="Rosa B.A."/>
            <person name="Cordes M."/>
            <person name="Tomlinson C."/>
            <person name="Wollam A."/>
            <person name="Palsikar V.B."/>
            <person name="Mardis E.R."/>
            <person name="Wilson R.K."/>
        </authorList>
    </citation>
    <scope>NUCLEOTIDE SEQUENCE [LARGE SCALE GENOMIC DNA]</scope>
    <source>
        <strain evidence="3">DNF00729</strain>
    </source>
</reference>
<dbReference type="PATRIC" id="fig|755172.3.peg.1164"/>
<keyword evidence="1" id="KW-0812">Transmembrane</keyword>
<protein>
    <submittedName>
        <fullName evidence="2">Uncharacterized protein</fullName>
    </submittedName>
</protein>
<organism evidence="2 3">
    <name type="scientific">Aedoeadaptatus coxii</name>
    <dbReference type="NCBI Taxonomy" id="755172"/>
    <lineage>
        <taxon>Bacteria</taxon>
        <taxon>Bacillati</taxon>
        <taxon>Bacillota</taxon>
        <taxon>Tissierellia</taxon>
        <taxon>Tissierellales</taxon>
        <taxon>Peptoniphilaceae</taxon>
        <taxon>Aedoeadaptatus</taxon>
    </lineage>
</organism>
<dbReference type="RefSeq" id="WP_232300130.1">
    <property type="nucleotide sequence ID" value="NZ_KQ960178.1"/>
</dbReference>
<evidence type="ECO:0000313" key="2">
    <source>
        <dbReference type="EMBL" id="KXB65991.1"/>
    </source>
</evidence>
<feature type="transmembrane region" description="Helical" evidence="1">
    <location>
        <begin position="43"/>
        <end position="63"/>
    </location>
</feature>
<dbReference type="STRING" id="755172.HMPREF1863_01202"/>